<proteinExistence type="inferred from homology"/>
<dbReference type="Proteomes" id="UP001447188">
    <property type="component" value="Unassembled WGS sequence"/>
</dbReference>
<dbReference type="PANTHER" id="PTHR12161:SF5">
    <property type="entry name" value="IST1 HOMOLOG"/>
    <property type="match status" value="1"/>
</dbReference>
<reference evidence="3 4" key="1">
    <citation type="submission" date="2024-02" db="EMBL/GenBank/DDBJ databases">
        <title>Discinaceae phylogenomics.</title>
        <authorList>
            <person name="Dirks A.C."/>
            <person name="James T.Y."/>
        </authorList>
    </citation>
    <scope>NUCLEOTIDE SEQUENCE [LARGE SCALE GENOMIC DNA]</scope>
    <source>
        <strain evidence="3 4">ACD0624</strain>
    </source>
</reference>
<name>A0ABR3GJ62_9PEZI</name>
<evidence type="ECO:0000313" key="3">
    <source>
        <dbReference type="EMBL" id="KAL0635968.1"/>
    </source>
</evidence>
<dbReference type="InterPro" id="IPR005061">
    <property type="entry name" value="Ist1"/>
</dbReference>
<evidence type="ECO:0000256" key="2">
    <source>
        <dbReference type="SAM" id="MobiDB-lite"/>
    </source>
</evidence>
<dbReference type="PANTHER" id="PTHR12161">
    <property type="entry name" value="IST1 FAMILY MEMBER"/>
    <property type="match status" value="1"/>
</dbReference>
<dbReference type="Gene3D" id="1.20.1260.60">
    <property type="entry name" value="Vacuolar protein sorting-associated protein Ist1"/>
    <property type="match status" value="1"/>
</dbReference>
<sequence length="297" mass="33131">MAPPSTVITKLKVALKLSVSRLRMVQQRETALAKVNRRQMAQLLEQGKEESAKIRVENIIRQDISVELMEILELYCELLLARVQLMEAKYTLPLPPPDRIPGLTRDSRECDPGLEEAIKSIIYAAPRTDIKELTQVRALLVEKYGKEFALAAIDNADSKVSERVLKKLRVEPPSDLLVTLYLKEIARTYGIPWHQTPPSTPPPLDDDDDDEPSTAQPILNDAEAELVRATPPRGTRAPVNIAPPSPSTDNVHPVIKLPDPPAARPQLRKVVAPQLKKSVNPLDDDDLAKRFAALKRL</sequence>
<evidence type="ECO:0000256" key="1">
    <source>
        <dbReference type="ARBA" id="ARBA00005536"/>
    </source>
</evidence>
<comment type="caution">
    <text evidence="3">The sequence shown here is derived from an EMBL/GenBank/DDBJ whole genome shotgun (WGS) entry which is preliminary data.</text>
</comment>
<comment type="similarity">
    <text evidence="1">Belongs to the IST1 family.</text>
</comment>
<gene>
    <name evidence="3" type="primary">IST1</name>
    <name evidence="3" type="ORF">Q9L58_005106</name>
</gene>
<keyword evidence="4" id="KW-1185">Reference proteome</keyword>
<protein>
    <submittedName>
        <fullName evidence="3">Vacuolar protein sorting-associated protein ist1</fullName>
    </submittedName>
</protein>
<dbReference type="InterPro" id="IPR042277">
    <property type="entry name" value="IST1-like"/>
</dbReference>
<accession>A0ABR3GJ62</accession>
<dbReference type="EMBL" id="JBBBZM010000059">
    <property type="protein sequence ID" value="KAL0635968.1"/>
    <property type="molecule type" value="Genomic_DNA"/>
</dbReference>
<evidence type="ECO:0000313" key="4">
    <source>
        <dbReference type="Proteomes" id="UP001447188"/>
    </source>
</evidence>
<organism evidence="3 4">
    <name type="scientific">Discina gigas</name>
    <dbReference type="NCBI Taxonomy" id="1032678"/>
    <lineage>
        <taxon>Eukaryota</taxon>
        <taxon>Fungi</taxon>
        <taxon>Dikarya</taxon>
        <taxon>Ascomycota</taxon>
        <taxon>Pezizomycotina</taxon>
        <taxon>Pezizomycetes</taxon>
        <taxon>Pezizales</taxon>
        <taxon>Discinaceae</taxon>
        <taxon>Discina</taxon>
    </lineage>
</organism>
<dbReference type="Pfam" id="PF03398">
    <property type="entry name" value="Ist1"/>
    <property type="match status" value="1"/>
</dbReference>
<feature type="region of interest" description="Disordered" evidence="2">
    <location>
        <begin position="191"/>
        <end position="264"/>
    </location>
</feature>